<proteinExistence type="predicted"/>
<dbReference type="Proteomes" id="UP000649345">
    <property type="component" value="Unassembled WGS sequence"/>
</dbReference>
<accession>A0A923L9B1</accession>
<comment type="caution">
    <text evidence="1">The sequence shown here is derived from an EMBL/GenBank/DDBJ whole genome shotgun (WGS) entry which is preliminary data.</text>
</comment>
<keyword evidence="2" id="KW-1185">Reference proteome</keyword>
<evidence type="ECO:0000313" key="2">
    <source>
        <dbReference type="Proteomes" id="UP000649345"/>
    </source>
</evidence>
<gene>
    <name evidence="1" type="ORF">H8S44_00570</name>
</gene>
<name>A0A923L9B1_9FIRM</name>
<evidence type="ECO:0000313" key="1">
    <source>
        <dbReference type="EMBL" id="MBC5658278.1"/>
    </source>
</evidence>
<dbReference type="AlphaFoldDB" id="A0A923L9B1"/>
<sequence>MKNIGIVCEGPTDYIILKKVIDLITNETNYYVQLQPEPDLTGQYGNGWKGVWKWCCDNADIRKQLMKDITPRLDFLVVQMDGDVSRKEKSAHCSCPSVKCPYKGIRNPLECDIKPEDRDACPVILPCQNHGAPITGYMEHLKGLLSTWLKEPDDTCIVIPCDSTEAWIVAAYDNTAEVEFIKDPWESVIAKRKTYHDIRISGKKKRTRIFEQFAPIVCENWEQVTNLCQSARDFEQSIYTLSHQT</sequence>
<protein>
    <recommendedName>
        <fullName evidence="3">DUF4276 family protein</fullName>
    </recommendedName>
</protein>
<dbReference type="EMBL" id="JACOOR010000001">
    <property type="protein sequence ID" value="MBC5658278.1"/>
    <property type="molecule type" value="Genomic_DNA"/>
</dbReference>
<organism evidence="1 2">
    <name type="scientific">Anaerosacchariphilus hominis</name>
    <dbReference type="NCBI Taxonomy" id="2763017"/>
    <lineage>
        <taxon>Bacteria</taxon>
        <taxon>Bacillati</taxon>
        <taxon>Bacillota</taxon>
        <taxon>Clostridia</taxon>
        <taxon>Lachnospirales</taxon>
        <taxon>Lachnospiraceae</taxon>
        <taxon>Anaerosacchariphilus</taxon>
    </lineage>
</organism>
<evidence type="ECO:0008006" key="3">
    <source>
        <dbReference type="Google" id="ProtNLM"/>
    </source>
</evidence>
<reference evidence="1" key="1">
    <citation type="submission" date="2020-08" db="EMBL/GenBank/DDBJ databases">
        <title>Genome public.</title>
        <authorList>
            <person name="Liu C."/>
            <person name="Sun Q."/>
        </authorList>
    </citation>
    <scope>NUCLEOTIDE SEQUENCE</scope>
    <source>
        <strain evidence="1">NSJ-68</strain>
    </source>
</reference>
<dbReference type="RefSeq" id="WP_118646136.1">
    <property type="nucleotide sequence ID" value="NZ_JACOOR010000001.1"/>
</dbReference>